<accession>A0A9Q4KRN8</accession>
<dbReference type="AlphaFoldDB" id="A0A9Q4KRN8"/>
<proteinExistence type="predicted"/>
<gene>
    <name evidence="1" type="ORF">L0665_01060</name>
</gene>
<dbReference type="Proteomes" id="UP001143747">
    <property type="component" value="Unassembled WGS sequence"/>
</dbReference>
<reference evidence="1" key="1">
    <citation type="submission" date="2022-01" db="EMBL/GenBank/DDBJ databases">
        <title>Draft genome of Methanogenium marinum DSM 15558.</title>
        <authorList>
            <person name="Chen S.-C."/>
            <person name="You Y.-T."/>
        </authorList>
    </citation>
    <scope>NUCLEOTIDE SEQUENCE</scope>
    <source>
        <strain evidence="1">DSM 15558</strain>
    </source>
</reference>
<evidence type="ECO:0000313" key="1">
    <source>
        <dbReference type="EMBL" id="MDE4907216.1"/>
    </source>
</evidence>
<comment type="caution">
    <text evidence="1">The sequence shown here is derived from an EMBL/GenBank/DDBJ whole genome shotgun (WGS) entry which is preliminary data.</text>
</comment>
<sequence>MTALSKFLMGYSGHFRADDLASMPGFGMSSGEINREIAHLLRDNKIALDSTGTIGWIYDTELFERYHAMPELRVR</sequence>
<dbReference type="RefSeq" id="WP_274923881.1">
    <property type="nucleotide sequence ID" value="NZ_JAKELO010000002.1"/>
</dbReference>
<protein>
    <submittedName>
        <fullName evidence="1">Uncharacterized protein</fullName>
    </submittedName>
</protein>
<organism evidence="1 2">
    <name type="scientific">Methanogenium marinum</name>
    <dbReference type="NCBI Taxonomy" id="348610"/>
    <lineage>
        <taxon>Archaea</taxon>
        <taxon>Methanobacteriati</taxon>
        <taxon>Methanobacteriota</taxon>
        <taxon>Stenosarchaea group</taxon>
        <taxon>Methanomicrobia</taxon>
        <taxon>Methanomicrobiales</taxon>
        <taxon>Methanomicrobiaceae</taxon>
        <taxon>Methanogenium</taxon>
    </lineage>
</organism>
<name>A0A9Q4KRN8_9EURY</name>
<keyword evidence="2" id="KW-1185">Reference proteome</keyword>
<evidence type="ECO:0000313" key="2">
    <source>
        <dbReference type="Proteomes" id="UP001143747"/>
    </source>
</evidence>
<dbReference type="EMBL" id="JAKELO010000002">
    <property type="protein sequence ID" value="MDE4907216.1"/>
    <property type="molecule type" value="Genomic_DNA"/>
</dbReference>